<evidence type="ECO:0000313" key="2">
    <source>
        <dbReference type="Proteomes" id="UP000255355"/>
    </source>
</evidence>
<reference evidence="1 2" key="1">
    <citation type="submission" date="2018-07" db="EMBL/GenBank/DDBJ databases">
        <title>Genomic Encyclopedia of Type Strains, Phase IV (KMG-IV): sequencing the most valuable type-strain genomes for metagenomic binning, comparative biology and taxonomic classification.</title>
        <authorList>
            <person name="Goeker M."/>
        </authorList>
    </citation>
    <scope>NUCLEOTIDE SEQUENCE [LARGE SCALE GENOMIC DNA]</scope>
    <source>
        <strain evidence="1 2">DSM 44952</strain>
    </source>
</reference>
<dbReference type="SUPFAM" id="SSF69118">
    <property type="entry name" value="AhpD-like"/>
    <property type="match status" value="1"/>
</dbReference>
<dbReference type="AlphaFoldDB" id="A0A370GXA5"/>
<dbReference type="PANTHER" id="PTHR35446:SF2">
    <property type="entry name" value="CARBOXYMUCONOLACTONE DECARBOXYLASE-LIKE DOMAIN-CONTAINING PROTEIN"/>
    <property type="match status" value="1"/>
</dbReference>
<keyword evidence="1" id="KW-0560">Oxidoreductase</keyword>
<evidence type="ECO:0000313" key="1">
    <source>
        <dbReference type="EMBL" id="RDI48181.1"/>
    </source>
</evidence>
<protein>
    <submittedName>
        <fullName evidence="1">Putative peroxidase-related enzyme</fullName>
    </submittedName>
</protein>
<dbReference type="Gene3D" id="1.20.1290.10">
    <property type="entry name" value="AhpD-like"/>
    <property type="match status" value="1"/>
</dbReference>
<dbReference type="RefSeq" id="WP_068026670.1">
    <property type="nucleotide sequence ID" value="NZ_QQAZ01000008.1"/>
</dbReference>
<dbReference type="Proteomes" id="UP000255355">
    <property type="component" value="Unassembled WGS sequence"/>
</dbReference>
<dbReference type="GO" id="GO:0004601">
    <property type="term" value="F:peroxidase activity"/>
    <property type="evidence" value="ECO:0007669"/>
    <property type="project" value="UniProtKB-KW"/>
</dbReference>
<proteinExistence type="predicted"/>
<keyword evidence="1" id="KW-0575">Peroxidase</keyword>
<organism evidence="1 2">
    <name type="scientific">Nocardia mexicana</name>
    <dbReference type="NCBI Taxonomy" id="279262"/>
    <lineage>
        <taxon>Bacteria</taxon>
        <taxon>Bacillati</taxon>
        <taxon>Actinomycetota</taxon>
        <taxon>Actinomycetes</taxon>
        <taxon>Mycobacteriales</taxon>
        <taxon>Nocardiaceae</taxon>
        <taxon>Nocardia</taxon>
    </lineage>
</organism>
<name>A0A370GXA5_9NOCA</name>
<dbReference type="EMBL" id="QQAZ01000008">
    <property type="protein sequence ID" value="RDI48181.1"/>
    <property type="molecule type" value="Genomic_DNA"/>
</dbReference>
<sequence length="205" mass="23014">MRLDVVDHGHDLPGRCTLRAMRVFGRTEVPDVIKVLFYRHRYFSTPFSDLLQDLMRGPSAWSIGERELFATYTSARNQCDFCRTCHQTVAESYQTPELVIRALERPADSGQRIEVVVVLDFLAKLADAPDDVKPADVERVRTAGVTDAALEEAVRISVAFHTINRIMDTMGGVPPEGRGLTLTRWFLRRMGYATPPTVKFLSSAG</sequence>
<dbReference type="InterPro" id="IPR029032">
    <property type="entry name" value="AhpD-like"/>
</dbReference>
<dbReference type="STRING" id="1210089.GCA_001613165_05834"/>
<comment type="caution">
    <text evidence="1">The sequence shown here is derived from an EMBL/GenBank/DDBJ whole genome shotgun (WGS) entry which is preliminary data.</text>
</comment>
<accession>A0A370GXA5</accession>
<dbReference type="PANTHER" id="PTHR35446">
    <property type="entry name" value="SI:CH211-175M2.5"/>
    <property type="match status" value="1"/>
</dbReference>
<dbReference type="OrthoDB" id="5521565at2"/>
<gene>
    <name evidence="1" type="ORF">DFR68_1089</name>
</gene>
<keyword evidence="2" id="KW-1185">Reference proteome</keyword>